<dbReference type="EC" id="1.1.1.29" evidence="7"/>
<protein>
    <submittedName>
        <fullName evidence="7">Glycerate dehydrogenase</fullName>
        <ecNumber evidence="7">1.1.1.29</ecNumber>
    </submittedName>
</protein>
<name>A4BPX8_9GAMM</name>
<reference evidence="7 8" key="1">
    <citation type="submission" date="2006-02" db="EMBL/GenBank/DDBJ databases">
        <authorList>
            <person name="Waterbury J."/>
            <person name="Ferriera S."/>
            <person name="Johnson J."/>
            <person name="Kravitz S."/>
            <person name="Halpern A."/>
            <person name="Remington K."/>
            <person name="Beeson K."/>
            <person name="Tran B."/>
            <person name="Rogers Y.-H."/>
            <person name="Friedman R."/>
            <person name="Venter J.C."/>
        </authorList>
    </citation>
    <scope>NUCLEOTIDE SEQUENCE [LARGE SCALE GENOMIC DNA]</scope>
    <source>
        <strain evidence="7 8">Nb-231</strain>
    </source>
</reference>
<dbReference type="InterPro" id="IPR029753">
    <property type="entry name" value="D-isomer_DH_CS"/>
</dbReference>
<comment type="similarity">
    <text evidence="1 4">Belongs to the D-isomer specific 2-hydroxyacid dehydrogenase family.</text>
</comment>
<comment type="caution">
    <text evidence="7">The sequence shown here is derived from an EMBL/GenBank/DDBJ whole genome shotgun (WGS) entry which is preliminary data.</text>
</comment>
<evidence type="ECO:0000313" key="8">
    <source>
        <dbReference type="Proteomes" id="UP000003374"/>
    </source>
</evidence>
<dbReference type="Gene3D" id="3.40.50.720">
    <property type="entry name" value="NAD(P)-binding Rossmann-like Domain"/>
    <property type="match status" value="2"/>
</dbReference>
<evidence type="ECO:0000313" key="7">
    <source>
        <dbReference type="EMBL" id="EAR22133.1"/>
    </source>
</evidence>
<dbReference type="STRING" id="314278.NB231_04470"/>
<evidence type="ECO:0000259" key="6">
    <source>
        <dbReference type="Pfam" id="PF02826"/>
    </source>
</evidence>
<dbReference type="Pfam" id="PF02826">
    <property type="entry name" value="2-Hacid_dh_C"/>
    <property type="match status" value="1"/>
</dbReference>
<organism evidence="7 8">
    <name type="scientific">Nitrococcus mobilis Nb-231</name>
    <dbReference type="NCBI Taxonomy" id="314278"/>
    <lineage>
        <taxon>Bacteria</taxon>
        <taxon>Pseudomonadati</taxon>
        <taxon>Pseudomonadota</taxon>
        <taxon>Gammaproteobacteria</taxon>
        <taxon>Chromatiales</taxon>
        <taxon>Ectothiorhodospiraceae</taxon>
        <taxon>Nitrococcus</taxon>
    </lineage>
</organism>
<keyword evidence="8" id="KW-1185">Reference proteome</keyword>
<keyword evidence="2 4" id="KW-0560">Oxidoreductase</keyword>
<dbReference type="Proteomes" id="UP000003374">
    <property type="component" value="Unassembled WGS sequence"/>
</dbReference>
<accession>A4BPX8</accession>
<dbReference type="EMBL" id="AAOF01000004">
    <property type="protein sequence ID" value="EAR22133.1"/>
    <property type="molecule type" value="Genomic_DNA"/>
</dbReference>
<dbReference type="CDD" id="cd12162">
    <property type="entry name" value="2-Hacid_dh_4"/>
    <property type="match status" value="1"/>
</dbReference>
<dbReference type="SUPFAM" id="SSF51735">
    <property type="entry name" value="NAD(P)-binding Rossmann-fold domains"/>
    <property type="match status" value="1"/>
</dbReference>
<feature type="domain" description="D-isomer specific 2-hydroxyacid dehydrogenase catalytic" evidence="5">
    <location>
        <begin position="57"/>
        <end position="345"/>
    </location>
</feature>
<evidence type="ECO:0000256" key="3">
    <source>
        <dbReference type="ARBA" id="ARBA00023027"/>
    </source>
</evidence>
<dbReference type="InterPro" id="IPR006140">
    <property type="entry name" value="D-isomer_DH_NAD-bd"/>
</dbReference>
<sequence length="356" mass="38561">MATIPRNATYEGDTVRALRGRLRVGPEGDDMQAVLLDRASLDLDDLNFNKLDSIFKKIHYFKATAATQTVARIGTAECAIVNKAVLDRSVLERCPRLRLICVLATGTNNVDLQAAAARGITVVNCRGYGTASLVQHVFMLVLALSRNLLSYVRDVRDGRWARADQFCLLTHPIGELEDRVLGIIGYGEIGRRVAQTAELLGMSVRVAQRPGVERPEPGRVRLPELLAEVDVLSLHCPLTPATRGLIGAPELARMKDTALLINTARGGIVDEAALADALRTGQIAGAGVDVLTEEPPWQGNPLLEPDISNLIVTPHCAWGSRQARQRLIDQTAENVRSWLAGKPLRVVAGPGGAKRT</sequence>
<keyword evidence="3" id="KW-0520">NAD</keyword>
<evidence type="ECO:0000256" key="1">
    <source>
        <dbReference type="ARBA" id="ARBA00005854"/>
    </source>
</evidence>
<dbReference type="PANTHER" id="PTHR43761:SF1">
    <property type="entry name" value="D-ISOMER SPECIFIC 2-HYDROXYACID DEHYDROGENASE CATALYTIC DOMAIN-CONTAINING PROTEIN-RELATED"/>
    <property type="match status" value="1"/>
</dbReference>
<dbReference type="InterPro" id="IPR050418">
    <property type="entry name" value="D-iso_2-hydroxyacid_DH_PdxB"/>
</dbReference>
<dbReference type="NCBIfam" id="NF005069">
    <property type="entry name" value="PRK06487.1"/>
    <property type="match status" value="1"/>
</dbReference>
<evidence type="ECO:0000259" key="5">
    <source>
        <dbReference type="Pfam" id="PF00389"/>
    </source>
</evidence>
<evidence type="ECO:0000256" key="2">
    <source>
        <dbReference type="ARBA" id="ARBA00023002"/>
    </source>
</evidence>
<evidence type="ECO:0000256" key="4">
    <source>
        <dbReference type="RuleBase" id="RU003719"/>
    </source>
</evidence>
<dbReference type="PANTHER" id="PTHR43761">
    <property type="entry name" value="D-ISOMER SPECIFIC 2-HYDROXYACID DEHYDROGENASE FAMILY PROTEIN (AFU_ORTHOLOGUE AFUA_1G13630)"/>
    <property type="match status" value="1"/>
</dbReference>
<dbReference type="InterPro" id="IPR006139">
    <property type="entry name" value="D-isomer_2_OHA_DH_cat_dom"/>
</dbReference>
<dbReference type="GO" id="GO:0008465">
    <property type="term" value="F:hydroxypyruvate reductase (NADH) activity"/>
    <property type="evidence" value="ECO:0007669"/>
    <property type="project" value="UniProtKB-EC"/>
</dbReference>
<proteinExistence type="inferred from homology"/>
<dbReference type="Pfam" id="PF00389">
    <property type="entry name" value="2-Hacid_dh"/>
    <property type="match status" value="1"/>
</dbReference>
<dbReference type="eggNOG" id="COG1052">
    <property type="taxonomic scope" value="Bacteria"/>
</dbReference>
<dbReference type="GO" id="GO:0051287">
    <property type="term" value="F:NAD binding"/>
    <property type="evidence" value="ECO:0007669"/>
    <property type="project" value="InterPro"/>
</dbReference>
<gene>
    <name evidence="7" type="ORF">NB231_04470</name>
</gene>
<dbReference type="SUPFAM" id="SSF52283">
    <property type="entry name" value="Formate/glycerate dehydrogenase catalytic domain-like"/>
    <property type="match status" value="1"/>
</dbReference>
<dbReference type="PROSITE" id="PS00671">
    <property type="entry name" value="D_2_HYDROXYACID_DH_3"/>
    <property type="match status" value="1"/>
</dbReference>
<dbReference type="AlphaFoldDB" id="A4BPX8"/>
<dbReference type="HOGENOM" id="CLU_019796_1_3_6"/>
<feature type="domain" description="D-isomer specific 2-hydroxyacid dehydrogenase NAD-binding" evidence="6">
    <location>
        <begin position="138"/>
        <end position="317"/>
    </location>
</feature>
<dbReference type="InterPro" id="IPR036291">
    <property type="entry name" value="NAD(P)-bd_dom_sf"/>
</dbReference>